<protein>
    <submittedName>
        <fullName evidence="2">Efflux RND transporter periplasmic adaptor subunit</fullName>
    </submittedName>
</protein>
<sequence>MSWNFQHRKNLPLAALCGVVLVGLVMAIKPAMSHKDYQSEARLAEYVTLQSHIMRPAITGYGRVTPNISLNSLAEVSGRIVYRHPNLKKGELFAAGTELLRIDDSDYQLQLAKAQSALASAELREAAKHTAIKNTLQDIKLSEHKLAIANAEESRLKTLFTQRSASETELNKAKQAVLVQQQELQRLLNQQSLFPLELKVLDAELKQAQADVDKAQLELSRTVIRLPFTGRIHQVSAEEQQLVTKGMPLFSASGIEKVLINAQFDYAQFQQFVRFFNQAPDFAEIGSNGMQTYLAEQGLNAQVRLLGEQGQVWQAQLERFSDELDPQSQTVGVVVSISESYQQMQLGKKPPLLAGMRAQVELLAKAQRFVAIPRHLVNNEQILLADGNSTLRPTPLQSTLKQNNLVLSQDATLVGAKVLTNDLFPVIVGESLQLQSDERSQRQLENWLAAAALPAEAKP</sequence>
<dbReference type="Proteomes" id="UP001595453">
    <property type="component" value="Unassembled WGS sequence"/>
</dbReference>
<keyword evidence="1" id="KW-0175">Coiled coil</keyword>
<dbReference type="Gene3D" id="1.10.287.470">
    <property type="entry name" value="Helix hairpin bin"/>
    <property type="match status" value="1"/>
</dbReference>
<dbReference type="PANTHER" id="PTHR30469">
    <property type="entry name" value="MULTIDRUG RESISTANCE PROTEIN MDTA"/>
    <property type="match status" value="1"/>
</dbReference>
<dbReference type="EMBL" id="JBHRSD010000014">
    <property type="protein sequence ID" value="MFC3032795.1"/>
    <property type="molecule type" value="Genomic_DNA"/>
</dbReference>
<organism evidence="2 3">
    <name type="scientific">Pseudoalteromonas fenneropenaei</name>
    <dbReference type="NCBI Taxonomy" id="1737459"/>
    <lineage>
        <taxon>Bacteria</taxon>
        <taxon>Pseudomonadati</taxon>
        <taxon>Pseudomonadota</taxon>
        <taxon>Gammaproteobacteria</taxon>
        <taxon>Alteromonadales</taxon>
        <taxon>Pseudoalteromonadaceae</taxon>
        <taxon>Pseudoalteromonas</taxon>
    </lineage>
</organism>
<evidence type="ECO:0000313" key="2">
    <source>
        <dbReference type="EMBL" id="MFC3032795.1"/>
    </source>
</evidence>
<keyword evidence="3" id="KW-1185">Reference proteome</keyword>
<dbReference type="Gene3D" id="2.40.30.170">
    <property type="match status" value="1"/>
</dbReference>
<proteinExistence type="predicted"/>
<feature type="coiled-coil region" evidence="1">
    <location>
        <begin position="170"/>
        <end position="225"/>
    </location>
</feature>
<evidence type="ECO:0000256" key="1">
    <source>
        <dbReference type="SAM" id="Coils"/>
    </source>
</evidence>
<comment type="caution">
    <text evidence="2">The sequence shown here is derived from an EMBL/GenBank/DDBJ whole genome shotgun (WGS) entry which is preliminary data.</text>
</comment>
<dbReference type="Gene3D" id="2.40.50.100">
    <property type="match status" value="1"/>
</dbReference>
<accession>A0ABV7CJV1</accession>
<name>A0ABV7CJV1_9GAMM</name>
<evidence type="ECO:0000313" key="3">
    <source>
        <dbReference type="Proteomes" id="UP001595453"/>
    </source>
</evidence>
<reference evidence="3" key="1">
    <citation type="journal article" date="2019" name="Int. J. Syst. Evol. Microbiol.">
        <title>The Global Catalogue of Microorganisms (GCM) 10K type strain sequencing project: providing services to taxonomists for standard genome sequencing and annotation.</title>
        <authorList>
            <consortium name="The Broad Institute Genomics Platform"/>
            <consortium name="The Broad Institute Genome Sequencing Center for Infectious Disease"/>
            <person name="Wu L."/>
            <person name="Ma J."/>
        </authorList>
    </citation>
    <scope>NUCLEOTIDE SEQUENCE [LARGE SCALE GENOMIC DNA]</scope>
    <source>
        <strain evidence="3">KCTC 42730</strain>
    </source>
</reference>
<dbReference type="RefSeq" id="WP_377123643.1">
    <property type="nucleotide sequence ID" value="NZ_JBHRSD010000014.1"/>
</dbReference>
<dbReference type="SUPFAM" id="SSF111369">
    <property type="entry name" value="HlyD-like secretion proteins"/>
    <property type="match status" value="2"/>
</dbReference>
<gene>
    <name evidence="2" type="ORF">ACFOEE_09720</name>
</gene>